<feature type="transmembrane region" description="Helical" evidence="6">
    <location>
        <begin position="375"/>
        <end position="395"/>
    </location>
</feature>
<evidence type="ECO:0000256" key="4">
    <source>
        <dbReference type="ARBA" id="ARBA00022989"/>
    </source>
</evidence>
<name>A0AAE9Z2X8_9GAMM</name>
<feature type="transmembrane region" description="Helical" evidence="6">
    <location>
        <begin position="280"/>
        <end position="299"/>
    </location>
</feature>
<gene>
    <name evidence="9" type="ORF">SG34_027980</name>
</gene>
<organism evidence="9 10">
    <name type="scientific">Thalassomonas viridans</name>
    <dbReference type="NCBI Taxonomy" id="137584"/>
    <lineage>
        <taxon>Bacteria</taxon>
        <taxon>Pseudomonadati</taxon>
        <taxon>Pseudomonadota</taxon>
        <taxon>Gammaproteobacteria</taxon>
        <taxon>Alteromonadales</taxon>
        <taxon>Colwelliaceae</taxon>
        <taxon>Thalassomonas</taxon>
    </lineage>
</organism>
<evidence type="ECO:0000256" key="1">
    <source>
        <dbReference type="ARBA" id="ARBA00004651"/>
    </source>
</evidence>
<feature type="domain" description="MacB-like periplasmic core" evidence="8">
    <location>
        <begin position="18"/>
        <end position="209"/>
    </location>
</feature>
<dbReference type="Pfam" id="PF02687">
    <property type="entry name" value="FtsX"/>
    <property type="match status" value="1"/>
</dbReference>
<evidence type="ECO:0000256" key="3">
    <source>
        <dbReference type="ARBA" id="ARBA00022692"/>
    </source>
</evidence>
<dbReference type="Pfam" id="PF12704">
    <property type="entry name" value="MacB_PCD"/>
    <property type="match status" value="1"/>
</dbReference>
<keyword evidence="3 6" id="KW-0812">Transmembrane</keyword>
<dbReference type="InterPro" id="IPR003838">
    <property type="entry name" value="ABC3_permease_C"/>
</dbReference>
<reference evidence="9 10" key="1">
    <citation type="journal article" date="2015" name="Genome Announc.">
        <title>Draft Genome Sequences of Marine Isolates of Thalassomonas viridans and Thalassomonas actiniarum.</title>
        <authorList>
            <person name="Olonade I."/>
            <person name="van Zyl L.J."/>
            <person name="Trindade M."/>
        </authorList>
    </citation>
    <scope>NUCLEOTIDE SEQUENCE [LARGE SCALE GENOMIC DNA]</scope>
    <source>
        <strain evidence="9 10">XOM25</strain>
    </source>
</reference>
<keyword evidence="4 6" id="KW-1133">Transmembrane helix</keyword>
<dbReference type="InterPro" id="IPR025857">
    <property type="entry name" value="MacB_PCD"/>
</dbReference>
<keyword evidence="2" id="KW-1003">Cell membrane</keyword>
<feature type="domain" description="ABC3 transporter permease C-terminal" evidence="7">
    <location>
        <begin position="280"/>
        <end position="394"/>
    </location>
</feature>
<evidence type="ECO:0000313" key="10">
    <source>
        <dbReference type="Proteomes" id="UP000032352"/>
    </source>
</evidence>
<proteinExistence type="predicted"/>
<evidence type="ECO:0000256" key="5">
    <source>
        <dbReference type="ARBA" id="ARBA00023136"/>
    </source>
</evidence>
<dbReference type="PANTHER" id="PTHR43738">
    <property type="entry name" value="ABC TRANSPORTER, MEMBRANE PROTEIN"/>
    <property type="match status" value="1"/>
</dbReference>
<dbReference type="KEGG" id="tvd:SG34_027980"/>
<dbReference type="Proteomes" id="UP000032352">
    <property type="component" value="Chromosome"/>
</dbReference>
<accession>A0AAE9Z2X8</accession>
<sequence>MFLRLATKSLLNRKGSVLLTLLAMTVSIFVMLGVEHIREQAKTSFTSTVSGTDLIVGTRTGSLNLLLYSIFRMGTPTNNISWQAFERLSADSAVKWSIPLSLGDSHKGYRVLGTDSAYFSHFSYGKQQTLTFNQGKAFAGIFDVVLGAEVARALGYKPGDKLALSHGIGSTSFSRHADKPFTVTGILNATGTPVDQTLHVSLQGLEAVHTSGSVSSEDFDKLTPKSITAVLLGLKSKMTVFHLQRKINTDNREPLLAILPGVALSELWQAMAILEGTLRLISVLVFVSALLGLSAMLLASIRERAQEIRLLRTMGASPVFLYWFVELEAMLITLVSVVSGAGLLYLCLSAAKGYLLAGYGLSIDANVLSLANIRWLSLVFLFAFIAAFPPSLMAYRGAKQSCY</sequence>
<evidence type="ECO:0000256" key="6">
    <source>
        <dbReference type="SAM" id="Phobius"/>
    </source>
</evidence>
<feature type="transmembrane region" description="Helical" evidence="6">
    <location>
        <begin position="320"/>
        <end position="346"/>
    </location>
</feature>
<dbReference type="EMBL" id="CP059733">
    <property type="protein sequence ID" value="WDE05094.1"/>
    <property type="molecule type" value="Genomic_DNA"/>
</dbReference>
<dbReference type="AlphaFoldDB" id="A0AAE9Z2X8"/>
<dbReference type="GO" id="GO:0005886">
    <property type="term" value="C:plasma membrane"/>
    <property type="evidence" value="ECO:0007669"/>
    <property type="project" value="UniProtKB-SubCell"/>
</dbReference>
<reference evidence="9 10" key="2">
    <citation type="journal article" date="2022" name="Mar. Drugs">
        <title>Bioassay-Guided Fractionation Leads to the Detection of Cholic Acid Generated by the Rare Thalassomonas sp.</title>
        <authorList>
            <person name="Pheiffer F."/>
            <person name="Schneider Y.K."/>
            <person name="Hansen E.H."/>
            <person name="Andersen J.H."/>
            <person name="Isaksson J."/>
            <person name="Busche T."/>
            <person name="R C."/>
            <person name="Kalinowski J."/>
            <person name="Zyl L.V."/>
            <person name="Trindade M."/>
        </authorList>
    </citation>
    <scope>NUCLEOTIDE SEQUENCE [LARGE SCALE GENOMIC DNA]</scope>
    <source>
        <strain evidence="9 10">XOM25</strain>
    </source>
</reference>
<evidence type="ECO:0000313" key="9">
    <source>
        <dbReference type="EMBL" id="WDE05094.1"/>
    </source>
</evidence>
<comment type="subcellular location">
    <subcellularLocation>
        <location evidence="1">Cell membrane</location>
        <topology evidence="1">Multi-pass membrane protein</topology>
    </subcellularLocation>
</comment>
<dbReference type="RefSeq" id="WP_044838811.1">
    <property type="nucleotide sequence ID" value="NZ_CP059733.1"/>
</dbReference>
<feature type="transmembrane region" description="Helical" evidence="6">
    <location>
        <begin position="15"/>
        <end position="34"/>
    </location>
</feature>
<evidence type="ECO:0000259" key="8">
    <source>
        <dbReference type="Pfam" id="PF12704"/>
    </source>
</evidence>
<evidence type="ECO:0000256" key="2">
    <source>
        <dbReference type="ARBA" id="ARBA00022475"/>
    </source>
</evidence>
<evidence type="ECO:0000259" key="7">
    <source>
        <dbReference type="Pfam" id="PF02687"/>
    </source>
</evidence>
<keyword evidence="10" id="KW-1185">Reference proteome</keyword>
<protein>
    <submittedName>
        <fullName evidence="9">ABC transporter permease</fullName>
    </submittedName>
</protein>
<feature type="transmembrane region" description="Helical" evidence="6">
    <location>
        <begin position="255"/>
        <end position="274"/>
    </location>
</feature>
<dbReference type="InterPro" id="IPR051125">
    <property type="entry name" value="ABC-4/HrtB_transporter"/>
</dbReference>
<keyword evidence="5 6" id="KW-0472">Membrane</keyword>
<dbReference type="PANTHER" id="PTHR43738:SF2">
    <property type="entry name" value="ABC TRANSPORTER PERMEASE"/>
    <property type="match status" value="1"/>
</dbReference>